<dbReference type="GO" id="GO:0005085">
    <property type="term" value="F:guanyl-nucleotide exchange factor activity"/>
    <property type="evidence" value="ECO:0007669"/>
    <property type="project" value="InterPro"/>
</dbReference>
<dbReference type="Gene3D" id="2.30.29.30">
    <property type="entry name" value="Pleckstrin-homology domain (PH domain)/Phosphotyrosine-binding domain (PTB)"/>
    <property type="match status" value="1"/>
</dbReference>
<dbReference type="InterPro" id="IPR001849">
    <property type="entry name" value="PH_domain"/>
</dbReference>
<reference evidence="5" key="2">
    <citation type="submission" date="2009-11" db="EMBL/GenBank/DDBJ databases">
        <title>The Genome Sequence of Allomyces macrogynus strain ATCC 38327.</title>
        <authorList>
            <consortium name="The Broad Institute Genome Sequencing Platform"/>
            <person name="Russ C."/>
            <person name="Cuomo C."/>
            <person name="Shea T."/>
            <person name="Young S.K."/>
            <person name="Zeng Q."/>
            <person name="Koehrsen M."/>
            <person name="Haas B."/>
            <person name="Borodovsky M."/>
            <person name="Guigo R."/>
            <person name="Alvarado L."/>
            <person name="Berlin A."/>
            <person name="Borenstein D."/>
            <person name="Chen Z."/>
            <person name="Engels R."/>
            <person name="Freedman E."/>
            <person name="Gellesch M."/>
            <person name="Goldberg J."/>
            <person name="Griggs A."/>
            <person name="Gujja S."/>
            <person name="Heiman D."/>
            <person name="Hepburn T."/>
            <person name="Howarth C."/>
            <person name="Jen D."/>
            <person name="Larson L."/>
            <person name="Lewis B."/>
            <person name="Mehta T."/>
            <person name="Park D."/>
            <person name="Pearson M."/>
            <person name="Roberts A."/>
            <person name="Saif S."/>
            <person name="Shenoy N."/>
            <person name="Sisk P."/>
            <person name="Stolte C."/>
            <person name="Sykes S."/>
            <person name="Walk T."/>
            <person name="White J."/>
            <person name="Yandava C."/>
            <person name="Burger G."/>
            <person name="Gray M.W."/>
            <person name="Holland P.W.H."/>
            <person name="King N."/>
            <person name="Lang F.B.F."/>
            <person name="Roger A.J."/>
            <person name="Ruiz-Trillo I."/>
            <person name="Lander E."/>
            <person name="Nusbaum C."/>
        </authorList>
    </citation>
    <scope>NUCLEOTIDE SEQUENCE [LARGE SCALE GENOMIC DNA]</scope>
    <source>
        <strain evidence="5">ATCC 38327</strain>
    </source>
</reference>
<dbReference type="Pfam" id="PF22697">
    <property type="entry name" value="SOS1_NGEF_PH"/>
    <property type="match status" value="1"/>
</dbReference>
<dbReference type="SMART" id="SM00325">
    <property type="entry name" value="RhoGEF"/>
    <property type="match status" value="1"/>
</dbReference>
<evidence type="ECO:0000259" key="3">
    <source>
        <dbReference type="PROSITE" id="PS50010"/>
    </source>
</evidence>
<dbReference type="OrthoDB" id="660555at2759"/>
<dbReference type="EMBL" id="GG745352">
    <property type="protein sequence ID" value="KNE67197.1"/>
    <property type="molecule type" value="Genomic_DNA"/>
</dbReference>
<feature type="region of interest" description="Disordered" evidence="1">
    <location>
        <begin position="137"/>
        <end position="168"/>
    </location>
</feature>
<keyword evidence="5" id="KW-1185">Reference proteome</keyword>
<gene>
    <name evidence="4" type="ORF">AMAG_12264</name>
</gene>
<organism evidence="4 5">
    <name type="scientific">Allomyces macrogynus (strain ATCC 38327)</name>
    <name type="common">Allomyces javanicus var. macrogynus</name>
    <dbReference type="NCBI Taxonomy" id="578462"/>
    <lineage>
        <taxon>Eukaryota</taxon>
        <taxon>Fungi</taxon>
        <taxon>Fungi incertae sedis</taxon>
        <taxon>Blastocladiomycota</taxon>
        <taxon>Blastocladiomycetes</taxon>
        <taxon>Blastocladiales</taxon>
        <taxon>Blastocladiaceae</taxon>
        <taxon>Allomyces</taxon>
    </lineage>
</organism>
<name>A0A0L0SXG4_ALLM3</name>
<dbReference type="VEuPathDB" id="FungiDB:AMAG_12264"/>
<feature type="domain" description="DH" evidence="3">
    <location>
        <begin position="181"/>
        <end position="375"/>
    </location>
</feature>
<dbReference type="STRING" id="578462.A0A0L0SXG4"/>
<dbReference type="PANTHER" id="PTHR12673">
    <property type="entry name" value="FACIOGENITAL DYSPLASIA PROTEIN"/>
    <property type="match status" value="1"/>
</dbReference>
<dbReference type="Proteomes" id="UP000054350">
    <property type="component" value="Unassembled WGS sequence"/>
</dbReference>
<dbReference type="GO" id="GO:0005737">
    <property type="term" value="C:cytoplasm"/>
    <property type="evidence" value="ECO:0007669"/>
    <property type="project" value="TreeGrafter"/>
</dbReference>
<dbReference type="Gene3D" id="1.20.900.10">
    <property type="entry name" value="Dbl homology (DH) domain"/>
    <property type="match status" value="1"/>
</dbReference>
<dbReference type="InterPro" id="IPR011993">
    <property type="entry name" value="PH-like_dom_sf"/>
</dbReference>
<evidence type="ECO:0000313" key="4">
    <source>
        <dbReference type="EMBL" id="KNE67197.1"/>
    </source>
</evidence>
<evidence type="ECO:0000259" key="2">
    <source>
        <dbReference type="PROSITE" id="PS50003"/>
    </source>
</evidence>
<accession>A0A0L0SXG4</accession>
<feature type="compositionally biased region" description="Low complexity" evidence="1">
    <location>
        <begin position="72"/>
        <end position="94"/>
    </location>
</feature>
<dbReference type="SMART" id="SM00233">
    <property type="entry name" value="PH"/>
    <property type="match status" value="1"/>
</dbReference>
<feature type="region of interest" description="Disordered" evidence="1">
    <location>
        <begin position="18"/>
        <end position="117"/>
    </location>
</feature>
<dbReference type="eggNOG" id="KOG4424">
    <property type="taxonomic scope" value="Eukaryota"/>
</dbReference>
<dbReference type="InterPro" id="IPR035899">
    <property type="entry name" value="DBL_dom_sf"/>
</dbReference>
<evidence type="ECO:0000313" key="5">
    <source>
        <dbReference type="Proteomes" id="UP000054350"/>
    </source>
</evidence>
<feature type="compositionally biased region" description="Basic residues" evidence="1">
    <location>
        <begin position="21"/>
        <end position="30"/>
    </location>
</feature>
<feature type="region of interest" description="Disordered" evidence="1">
    <location>
        <begin position="537"/>
        <end position="612"/>
    </location>
</feature>
<dbReference type="Pfam" id="PF00621">
    <property type="entry name" value="RhoGEF"/>
    <property type="match status" value="1"/>
</dbReference>
<dbReference type="OMA" id="TETTYVH"/>
<dbReference type="CDD" id="cd00160">
    <property type="entry name" value="RhoGEF"/>
    <property type="match status" value="1"/>
</dbReference>
<evidence type="ECO:0000256" key="1">
    <source>
        <dbReference type="SAM" id="MobiDB-lite"/>
    </source>
</evidence>
<protein>
    <recommendedName>
        <fullName evidence="6">DH domain-containing protein</fullName>
    </recommendedName>
</protein>
<dbReference type="PROSITE" id="PS50010">
    <property type="entry name" value="DH_2"/>
    <property type="match status" value="1"/>
</dbReference>
<proteinExistence type="predicted"/>
<feature type="compositionally biased region" description="Polar residues" evidence="1">
    <location>
        <begin position="589"/>
        <end position="605"/>
    </location>
</feature>
<reference evidence="4 5" key="1">
    <citation type="submission" date="2009-11" db="EMBL/GenBank/DDBJ databases">
        <title>Annotation of Allomyces macrogynus ATCC 38327.</title>
        <authorList>
            <consortium name="The Broad Institute Genome Sequencing Platform"/>
            <person name="Russ C."/>
            <person name="Cuomo C."/>
            <person name="Burger G."/>
            <person name="Gray M.W."/>
            <person name="Holland P.W.H."/>
            <person name="King N."/>
            <person name="Lang F.B.F."/>
            <person name="Roger A.J."/>
            <person name="Ruiz-Trillo I."/>
            <person name="Young S.K."/>
            <person name="Zeng Q."/>
            <person name="Gargeya S."/>
            <person name="Fitzgerald M."/>
            <person name="Haas B."/>
            <person name="Abouelleil A."/>
            <person name="Alvarado L."/>
            <person name="Arachchi H.M."/>
            <person name="Berlin A."/>
            <person name="Chapman S.B."/>
            <person name="Gearin G."/>
            <person name="Goldberg J."/>
            <person name="Griggs A."/>
            <person name="Gujja S."/>
            <person name="Hansen M."/>
            <person name="Heiman D."/>
            <person name="Howarth C."/>
            <person name="Larimer J."/>
            <person name="Lui A."/>
            <person name="MacDonald P.J.P."/>
            <person name="McCowen C."/>
            <person name="Montmayeur A."/>
            <person name="Murphy C."/>
            <person name="Neiman D."/>
            <person name="Pearson M."/>
            <person name="Priest M."/>
            <person name="Roberts A."/>
            <person name="Saif S."/>
            <person name="Shea T."/>
            <person name="Sisk P."/>
            <person name="Stolte C."/>
            <person name="Sykes S."/>
            <person name="Wortman J."/>
            <person name="Nusbaum C."/>
            <person name="Birren B."/>
        </authorList>
    </citation>
    <scope>NUCLEOTIDE SEQUENCE [LARGE SCALE GENOMIC DNA]</scope>
    <source>
        <strain evidence="4 5">ATCC 38327</strain>
    </source>
</reference>
<dbReference type="AlphaFoldDB" id="A0A0L0SXG4"/>
<dbReference type="InterPro" id="IPR055251">
    <property type="entry name" value="SOS1_NGEF_PH"/>
</dbReference>
<dbReference type="PANTHER" id="PTHR12673:SF159">
    <property type="entry name" value="LD03170P"/>
    <property type="match status" value="1"/>
</dbReference>
<feature type="domain" description="PH" evidence="2">
    <location>
        <begin position="405"/>
        <end position="503"/>
    </location>
</feature>
<dbReference type="PROSITE" id="PS50003">
    <property type="entry name" value="PH_DOMAIN"/>
    <property type="match status" value="1"/>
</dbReference>
<feature type="region of interest" description="Disordered" evidence="1">
    <location>
        <begin position="624"/>
        <end position="664"/>
    </location>
</feature>
<evidence type="ECO:0008006" key="6">
    <source>
        <dbReference type="Google" id="ProtNLM"/>
    </source>
</evidence>
<dbReference type="SUPFAM" id="SSF50729">
    <property type="entry name" value="PH domain-like"/>
    <property type="match status" value="1"/>
</dbReference>
<feature type="compositionally biased region" description="Pro residues" evidence="1">
    <location>
        <begin position="33"/>
        <end position="42"/>
    </location>
</feature>
<dbReference type="SUPFAM" id="SSF48065">
    <property type="entry name" value="DBL homology domain (DH-domain)"/>
    <property type="match status" value="1"/>
</dbReference>
<dbReference type="InterPro" id="IPR051092">
    <property type="entry name" value="FYVE_RhoGEF_PH"/>
</dbReference>
<sequence>MFGYSGMSSYMVHPGAELVMRHRKDSKKHAPTSPTPPVPPLPTDDEGLADDASSQDRKSLRVSTATQDSARPRSASMRASSSAAASAPTTPTSAHYSTFGSGTRRPSMRPPTASLQSPDDFLAEMLGELHSTLLEYENEDTETGPVSTTTPASAHESANDVATSAVPLSEEEARAAKAARNRARAVKEIVATEATYVDMLAVLLESVVFPFREVAKNPPKKSAIAPDDPQNLFSNIEEIHAFHRSLLDGLQERYALWDETSTISDIFLTISPFLKMYKMYMANYPIALETLTRLRTGPSKQYGDFQKLLKVAHESPDFKGLDIQSFLILPIQRIPRYILLLEQLVHYTSDSHPDYDGLTKCIVELRKTADHINAELHKYESRKKVLDLQNQIIGRTTPLLAPARRFLHMGDMQTPMLMAHDDRTVMLFTDLILVTKRVKDGQYELKSEFDLANMYVKAEDQPGSSTYLFHLVATDGAKHTYALSCTTKKERNKWVHMIDTAINDLQACGLARGDDDDLGLSDPIRASVFHSRMSVFHSGGRRGSATSTLHSIPPVPPSPTSSSVHSLPYYAQPASPNMDAVAHMPRRGSNASQSSHRPRSQSVGRQLSAAHAAAAAAAHAHAVPMPPMPATPPVYGAYGDAPPPRTASSMPLHRSRSGGCDGAS</sequence>
<dbReference type="InterPro" id="IPR000219">
    <property type="entry name" value="DH_dom"/>
</dbReference>